<reference evidence="11 14" key="1">
    <citation type="submission" date="2016-01" db="EMBL/GenBank/DDBJ databases">
        <title>Molecular Mechanisms for transfer of large genomic segments between Enterococcus faecium strains.</title>
        <authorList>
            <person name="Garcia-Solache M.A."/>
            <person name="Lebreton F."/>
            <person name="Mclaughlin R.E."/>
            <person name="Whiteaker J.D."/>
            <person name="Gilmore M.S."/>
            <person name="Rice L.B."/>
        </authorList>
    </citation>
    <scope>NUCLEOTIDE SEQUENCE [LARGE SCALE GENOMIC DNA]</scope>
    <source>
        <strain evidence="11 14">D344RRF x C68</strain>
    </source>
</reference>
<dbReference type="EMBL" id="LRHK01000005">
    <property type="protein sequence ID" value="KWX16500.1"/>
    <property type="molecule type" value="Genomic_DNA"/>
</dbReference>
<evidence type="ECO:0000313" key="11">
    <source>
        <dbReference type="EMBL" id="KWX16500.1"/>
    </source>
</evidence>
<proteinExistence type="inferred from homology"/>
<dbReference type="SUPFAM" id="SSF52374">
    <property type="entry name" value="Nucleotidylyl transferase"/>
    <property type="match status" value="1"/>
</dbReference>
<comment type="cofactor">
    <cofactor evidence="9">
        <name>Mg(2+)</name>
        <dbReference type="ChEBI" id="CHEBI:18420"/>
    </cofactor>
</comment>
<evidence type="ECO:0000256" key="9">
    <source>
        <dbReference type="HAMAP-Rule" id="MF_00151"/>
    </source>
</evidence>
<dbReference type="NCBIfam" id="TIGR00125">
    <property type="entry name" value="cyt_tran_rel"/>
    <property type="match status" value="1"/>
</dbReference>
<dbReference type="EC" id="2.7.7.3" evidence="9"/>
<dbReference type="UniPathway" id="UPA00241">
    <property type="reaction ID" value="UER00355"/>
</dbReference>
<keyword evidence="6 9" id="KW-0460">Magnesium</keyword>
<protein>
    <recommendedName>
        <fullName evidence="9">Phosphopantetheine adenylyltransferase</fullName>
        <ecNumber evidence="9">2.7.7.3</ecNumber>
    </recommendedName>
    <alternativeName>
        <fullName evidence="9">Dephospho-CoA pyrophosphorylase</fullName>
    </alternativeName>
    <alternativeName>
        <fullName evidence="9">Pantetheine-phosphate adenylyltransferase</fullName>
        <shortName evidence="9">PPAT</shortName>
    </alternativeName>
</protein>
<dbReference type="InterPro" id="IPR014729">
    <property type="entry name" value="Rossmann-like_a/b/a_fold"/>
</dbReference>
<feature type="binding site" evidence="9">
    <location>
        <begin position="89"/>
        <end position="91"/>
    </location>
    <ligand>
        <name>ATP</name>
        <dbReference type="ChEBI" id="CHEBI:30616"/>
    </ligand>
</feature>
<dbReference type="Proteomes" id="UP001260956">
    <property type="component" value="Unassembled WGS sequence"/>
</dbReference>
<accession>A0A132P2F1</accession>
<keyword evidence="4 9" id="KW-0547">Nucleotide-binding</keyword>
<evidence type="ECO:0000256" key="5">
    <source>
        <dbReference type="ARBA" id="ARBA00022840"/>
    </source>
</evidence>
<feature type="binding site" evidence="9">
    <location>
        <begin position="124"/>
        <end position="130"/>
    </location>
    <ligand>
        <name>ATP</name>
        <dbReference type="ChEBI" id="CHEBI:30616"/>
    </ligand>
</feature>
<dbReference type="Gene3D" id="3.40.50.620">
    <property type="entry name" value="HUPs"/>
    <property type="match status" value="1"/>
</dbReference>
<dbReference type="HAMAP" id="MF_00151">
    <property type="entry name" value="PPAT_bact"/>
    <property type="match status" value="1"/>
</dbReference>
<dbReference type="RefSeq" id="WP_002298982.1">
    <property type="nucleotide sequence ID" value="NZ_AP019394.1"/>
</dbReference>
<evidence type="ECO:0000259" key="10">
    <source>
        <dbReference type="Pfam" id="PF01467"/>
    </source>
</evidence>
<feature type="domain" description="Cytidyltransferase-like" evidence="10">
    <location>
        <begin position="5"/>
        <end position="134"/>
    </location>
</feature>
<organism evidence="11 14">
    <name type="scientific">Enterococcus faecium</name>
    <name type="common">Streptococcus faecium</name>
    <dbReference type="NCBI Taxonomy" id="1352"/>
    <lineage>
        <taxon>Bacteria</taxon>
        <taxon>Bacillati</taxon>
        <taxon>Bacillota</taxon>
        <taxon>Bacilli</taxon>
        <taxon>Lactobacillales</taxon>
        <taxon>Enterococcaceae</taxon>
        <taxon>Enterococcus</taxon>
    </lineage>
</organism>
<keyword evidence="1 9" id="KW-0963">Cytoplasm</keyword>
<dbReference type="InterPro" id="IPR001980">
    <property type="entry name" value="PPAT"/>
</dbReference>
<dbReference type="GO" id="GO:0005524">
    <property type="term" value="F:ATP binding"/>
    <property type="evidence" value="ECO:0007669"/>
    <property type="project" value="UniProtKB-KW"/>
</dbReference>
<feature type="binding site" evidence="9">
    <location>
        <position position="17"/>
    </location>
    <ligand>
        <name>ATP</name>
        <dbReference type="ChEBI" id="CHEBI:30616"/>
    </ligand>
</feature>
<evidence type="ECO:0000313" key="12">
    <source>
        <dbReference type="EMBL" id="MDT2369019.1"/>
    </source>
</evidence>
<keyword evidence="5 9" id="KW-0067">ATP-binding</keyword>
<evidence type="ECO:0000313" key="14">
    <source>
        <dbReference type="Proteomes" id="UP000070452"/>
    </source>
</evidence>
<dbReference type="Proteomes" id="UP000289562">
    <property type="component" value="Unassembled WGS sequence"/>
</dbReference>
<feature type="binding site" evidence="9">
    <location>
        <position position="9"/>
    </location>
    <ligand>
        <name>substrate</name>
    </ligand>
</feature>
<comment type="subunit">
    <text evidence="9">Homohexamer.</text>
</comment>
<comment type="pathway">
    <text evidence="9">Cofactor biosynthesis; coenzyme A biosynthesis; CoA from (R)-pantothenate: step 4/5.</text>
</comment>
<dbReference type="EMBL" id="PJVH01000004">
    <property type="protein sequence ID" value="RXU91143.1"/>
    <property type="molecule type" value="Genomic_DNA"/>
</dbReference>
<feature type="binding site" evidence="9">
    <location>
        <position position="74"/>
    </location>
    <ligand>
        <name>substrate</name>
    </ligand>
</feature>
<feature type="binding site" evidence="9">
    <location>
        <position position="99"/>
    </location>
    <ligand>
        <name>ATP</name>
        <dbReference type="ChEBI" id="CHEBI:30616"/>
    </ligand>
</feature>
<dbReference type="PANTHER" id="PTHR21342">
    <property type="entry name" value="PHOSPHOPANTETHEINE ADENYLYLTRANSFERASE"/>
    <property type="match status" value="1"/>
</dbReference>
<evidence type="ECO:0000313" key="13">
    <source>
        <dbReference type="EMBL" id="RXU91143.1"/>
    </source>
</evidence>
<dbReference type="CDD" id="cd02163">
    <property type="entry name" value="PPAT"/>
    <property type="match status" value="1"/>
</dbReference>
<evidence type="ECO:0000256" key="8">
    <source>
        <dbReference type="ARBA" id="ARBA00029346"/>
    </source>
</evidence>
<dbReference type="Pfam" id="PF01467">
    <property type="entry name" value="CTP_transf_like"/>
    <property type="match status" value="1"/>
</dbReference>
<comment type="similarity">
    <text evidence="9">Belongs to the bacterial CoaD family.</text>
</comment>
<keyword evidence="7 9" id="KW-0173">Coenzyme A biosynthesis</keyword>
<dbReference type="GO" id="GO:0015937">
    <property type="term" value="P:coenzyme A biosynthetic process"/>
    <property type="evidence" value="ECO:0007669"/>
    <property type="project" value="UniProtKB-UniRule"/>
</dbReference>
<dbReference type="EMBL" id="JARPTX010000005">
    <property type="protein sequence ID" value="MDT2369019.1"/>
    <property type="molecule type" value="Genomic_DNA"/>
</dbReference>
<gene>
    <name evidence="9 11" type="primary">coaD</name>
    <name evidence="11" type="ORF">AWT83_13305</name>
    <name evidence="13" type="ORF">CYQ77_02255</name>
    <name evidence="12" type="ORF">P6Z85_02305</name>
</gene>
<evidence type="ECO:0000256" key="6">
    <source>
        <dbReference type="ARBA" id="ARBA00022842"/>
    </source>
</evidence>
<comment type="subcellular location">
    <subcellularLocation>
        <location evidence="9">Cytoplasm</location>
    </subcellularLocation>
</comment>
<feature type="binding site" evidence="9">
    <location>
        <position position="41"/>
    </location>
    <ligand>
        <name>substrate</name>
    </ligand>
</feature>
<dbReference type="NCBIfam" id="TIGR01510">
    <property type="entry name" value="coaD_prev_kdtB"/>
    <property type="match status" value="1"/>
</dbReference>
<dbReference type="GO" id="GO:0005737">
    <property type="term" value="C:cytoplasm"/>
    <property type="evidence" value="ECO:0007669"/>
    <property type="project" value="UniProtKB-SubCell"/>
</dbReference>
<sequence>MKRALFPGSFDPFTKGHLDTVERAAKLFDEVVIGVFINTSKKSLFPPEERVTLITKAVSHLPNVKVMNQENQLTVETAKEIGADALIRGIRSIKDFEYEREIAQMNHHLYDELETVFLLAKPEYSHVSSSILKEVLHFGGDVSSYLPPVINEALAGKRESNES</sequence>
<comment type="function">
    <text evidence="9">Reversibly transfers an adenylyl group from ATP to 4'-phosphopantetheine, yielding dephospho-CoA (dPCoA) and pyrophosphate.</text>
</comment>
<keyword evidence="3 9" id="KW-0548">Nucleotidyltransferase</keyword>
<feature type="binding site" evidence="9">
    <location>
        <position position="88"/>
    </location>
    <ligand>
        <name>substrate</name>
    </ligand>
</feature>
<comment type="caution">
    <text evidence="11">The sequence shown here is derived from an EMBL/GenBank/DDBJ whole genome shotgun (WGS) entry which is preliminary data.</text>
</comment>
<comment type="catalytic activity">
    <reaction evidence="8 9">
        <text>(R)-4'-phosphopantetheine + ATP + H(+) = 3'-dephospho-CoA + diphosphate</text>
        <dbReference type="Rhea" id="RHEA:19801"/>
        <dbReference type="ChEBI" id="CHEBI:15378"/>
        <dbReference type="ChEBI" id="CHEBI:30616"/>
        <dbReference type="ChEBI" id="CHEBI:33019"/>
        <dbReference type="ChEBI" id="CHEBI:57328"/>
        <dbReference type="ChEBI" id="CHEBI:61723"/>
        <dbReference type="EC" id="2.7.7.3"/>
    </reaction>
</comment>
<dbReference type="Proteomes" id="UP000070452">
    <property type="component" value="Unassembled WGS sequence"/>
</dbReference>
<dbReference type="AlphaFoldDB" id="A0A132P2F1"/>
<dbReference type="PANTHER" id="PTHR21342:SF1">
    <property type="entry name" value="PHOSPHOPANTETHEINE ADENYLYLTRANSFERASE"/>
    <property type="match status" value="1"/>
</dbReference>
<evidence type="ECO:0000256" key="7">
    <source>
        <dbReference type="ARBA" id="ARBA00022993"/>
    </source>
</evidence>
<dbReference type="PRINTS" id="PR01020">
    <property type="entry name" value="LPSBIOSNTHSS"/>
</dbReference>
<name>A0A132P2F1_ENTFC</name>
<dbReference type="GO" id="GO:0004595">
    <property type="term" value="F:pantetheine-phosphate adenylyltransferase activity"/>
    <property type="evidence" value="ECO:0007669"/>
    <property type="project" value="UniProtKB-UniRule"/>
</dbReference>
<evidence type="ECO:0000313" key="15">
    <source>
        <dbReference type="Proteomes" id="UP000289562"/>
    </source>
</evidence>
<feature type="site" description="Transition state stabilizer" evidence="9">
    <location>
        <position position="17"/>
    </location>
</feature>
<dbReference type="InterPro" id="IPR004821">
    <property type="entry name" value="Cyt_trans-like"/>
</dbReference>
<evidence type="ECO:0000256" key="4">
    <source>
        <dbReference type="ARBA" id="ARBA00022741"/>
    </source>
</evidence>
<feature type="binding site" evidence="9">
    <location>
        <begin position="9"/>
        <end position="10"/>
    </location>
    <ligand>
        <name>ATP</name>
        <dbReference type="ChEBI" id="CHEBI:30616"/>
    </ligand>
</feature>
<evidence type="ECO:0000256" key="3">
    <source>
        <dbReference type="ARBA" id="ARBA00022695"/>
    </source>
</evidence>
<reference evidence="12" key="3">
    <citation type="submission" date="2023-03" db="EMBL/GenBank/DDBJ databases">
        <authorList>
            <person name="Shen W."/>
            <person name="Cai J."/>
        </authorList>
    </citation>
    <scope>NUCLEOTIDE SEQUENCE</scope>
    <source>
        <strain evidence="12">B1010-2</strain>
    </source>
</reference>
<reference evidence="13 15" key="2">
    <citation type="submission" date="2017-12" db="EMBL/GenBank/DDBJ databases">
        <title>A pool of 800 enterococci isolated from chicken carcass rinse samples from New Zealand.</title>
        <authorList>
            <person name="Zhang J."/>
            <person name="Rogers L."/>
            <person name="Midwinter A."/>
            <person name="French N."/>
        </authorList>
    </citation>
    <scope>NUCLEOTIDE SEQUENCE [LARGE SCALE GENOMIC DNA]</scope>
    <source>
        <strain evidence="13 15">EN697</strain>
    </source>
</reference>
<keyword evidence="2 9" id="KW-0808">Transferase</keyword>
<evidence type="ECO:0000256" key="2">
    <source>
        <dbReference type="ARBA" id="ARBA00022679"/>
    </source>
</evidence>
<evidence type="ECO:0000256" key="1">
    <source>
        <dbReference type="ARBA" id="ARBA00022490"/>
    </source>
</evidence>